<dbReference type="Proteomes" id="UP000078561">
    <property type="component" value="Unassembled WGS sequence"/>
</dbReference>
<feature type="region of interest" description="Disordered" evidence="1">
    <location>
        <begin position="13"/>
        <end position="48"/>
    </location>
</feature>
<evidence type="ECO:0000256" key="1">
    <source>
        <dbReference type="SAM" id="MobiDB-lite"/>
    </source>
</evidence>
<dbReference type="AlphaFoldDB" id="A0A163IQ36"/>
<accession>A0A163IQ36</accession>
<protein>
    <submittedName>
        <fullName evidence="2">Uncharacterized protein</fullName>
    </submittedName>
</protein>
<evidence type="ECO:0000313" key="2">
    <source>
        <dbReference type="EMBL" id="SAL94755.1"/>
    </source>
</evidence>
<sequence length="80" mass="9491">MLFQFLSDWKIDRQPNNKRRPCQPSTHRSSSMTSIESFPNSDNIDWHNGKQTWSFEQDYVSFPSLEPTESQEDDAQHQML</sequence>
<reference evidence="2" key="1">
    <citation type="submission" date="2016-04" db="EMBL/GenBank/DDBJ databases">
        <authorList>
            <person name="Evans L.H."/>
            <person name="Alamgir A."/>
            <person name="Owens N."/>
            <person name="Weber N.D."/>
            <person name="Virtaneva K."/>
            <person name="Barbian K."/>
            <person name="Babar A."/>
            <person name="Rosenke K."/>
        </authorList>
    </citation>
    <scope>NUCLEOTIDE SEQUENCE [LARGE SCALE GENOMIC DNA]</scope>
    <source>
        <strain evidence="2">CBS 101.48</strain>
    </source>
</reference>
<feature type="compositionally biased region" description="Polar residues" evidence="1">
    <location>
        <begin position="23"/>
        <end position="48"/>
    </location>
</feature>
<dbReference type="InParanoid" id="A0A163IQ36"/>
<proteinExistence type="predicted"/>
<name>A0A163IQ36_ABSGL</name>
<evidence type="ECO:0000313" key="3">
    <source>
        <dbReference type="Proteomes" id="UP000078561"/>
    </source>
</evidence>
<dbReference type="EMBL" id="LT549931">
    <property type="protein sequence ID" value="SAL94755.1"/>
    <property type="molecule type" value="Genomic_DNA"/>
</dbReference>
<keyword evidence="3" id="KW-1185">Reference proteome</keyword>
<gene>
    <name evidence="2" type="primary">ABSGL_00041.1 scaffold 129</name>
</gene>
<organism evidence="2">
    <name type="scientific">Absidia glauca</name>
    <name type="common">Pin mould</name>
    <dbReference type="NCBI Taxonomy" id="4829"/>
    <lineage>
        <taxon>Eukaryota</taxon>
        <taxon>Fungi</taxon>
        <taxon>Fungi incertae sedis</taxon>
        <taxon>Mucoromycota</taxon>
        <taxon>Mucoromycotina</taxon>
        <taxon>Mucoromycetes</taxon>
        <taxon>Mucorales</taxon>
        <taxon>Cunninghamellaceae</taxon>
        <taxon>Absidia</taxon>
    </lineage>
</organism>
<dbReference type="OrthoDB" id="2234754at2759"/>